<proteinExistence type="predicted"/>
<dbReference type="Gene3D" id="3.30.420.10">
    <property type="entry name" value="Ribonuclease H-like superfamily/Ribonuclease H"/>
    <property type="match status" value="1"/>
</dbReference>
<dbReference type="Pfam" id="PF09299">
    <property type="entry name" value="Mu-transpos_C"/>
    <property type="match status" value="1"/>
</dbReference>
<dbReference type="Gene3D" id="2.30.30.130">
    <property type="entry name" value="Transposase, Mu, C-terminal"/>
    <property type="match status" value="1"/>
</dbReference>
<feature type="domain" description="HTH Mu-type" evidence="2">
    <location>
        <begin position="1"/>
        <end position="65"/>
    </location>
</feature>
<name>A0A1X7F2V4_9BACT</name>
<evidence type="ECO:0000259" key="2">
    <source>
        <dbReference type="PROSITE" id="PS51702"/>
    </source>
</evidence>
<dbReference type="AlphaFoldDB" id="A0A1X7F2V4"/>
<dbReference type="PROSITE" id="PS50994">
    <property type="entry name" value="INTEGRASE"/>
    <property type="match status" value="1"/>
</dbReference>
<dbReference type="SUPFAM" id="SSF53098">
    <property type="entry name" value="Ribonuclease H-like"/>
    <property type="match status" value="1"/>
</dbReference>
<feature type="domain" description="Integrase catalytic" evidence="1">
    <location>
        <begin position="255"/>
        <end position="464"/>
    </location>
</feature>
<dbReference type="InterPro" id="IPR036388">
    <property type="entry name" value="WH-like_DNA-bd_sf"/>
</dbReference>
<dbReference type="InterPro" id="IPR001584">
    <property type="entry name" value="Integrase_cat-core"/>
</dbReference>
<sequence>MNKFYTTAEIADSIDVTVMTVTRRAKRESWASRARSGKGGGKEYAFDSLPESVKTAILRHEATNTCNVSSIPTTGPSLADLNDNKRTKALAKADLLQLYTDWLSQAKRGSKAEARTDFILAYKGGAWPRLLETLGSKISWQTIERWKVQLRNNKTVVVLADQRGEQNRQRSVMTDEHMDILLRAVLSPNNPTISSAMRTATAIMQASGITDVPCDKTMRRKLESWKETNFGDWVYTREGKKAWNDKAAFFIERDYSLIEVGDIMIADGHVLNFETLNPWTGKGQRMELVMWYDMASNCPLGWEIMPTEDTQSIAASFRRACLTLGMFPKIAYLDNGRAFRSQYFNGVDFRQTGVGGLFKELGINTIFAWPYHGQSKTIERFFGTLHDLEQWVPSYVGNCIDAKPPRLNRGEAMHRKAYEAVGGRPLTMEETHVAVARWIDEYINRPQRGHLKGKCPAELMLAGRGPGIDERELRHLMMVKKVRKITREGIRLFGERYYAPELYSRTHEVQVRYDMHDLSQIMVYRDGEYLCTASKTAKIHPAANLLGDETHQNEFKKAVTFRKQQEKDAASYTKTVLESAMYDQAQRMKELEVKKETSNTVTEIKPLTQAKVTSIEAVKAKALEAQKNAPAYTPPAEKSDILSEQDKYEYLFTISYQKGITLREPDQEWMGYYETTDEYQYIAARCEQRKKFYARKQATN</sequence>
<protein>
    <submittedName>
        <fullName evidence="3">Putative transposase</fullName>
    </submittedName>
</protein>
<dbReference type="InterPro" id="IPR015378">
    <property type="entry name" value="Transposase-like_Mu_C"/>
</dbReference>
<dbReference type="EMBL" id="FWZU01000009">
    <property type="protein sequence ID" value="SMF44483.1"/>
    <property type="molecule type" value="Genomic_DNA"/>
</dbReference>
<dbReference type="Pfam" id="PF09039">
    <property type="entry name" value="HTH_Tnp_Mu_2"/>
    <property type="match status" value="1"/>
</dbReference>
<dbReference type="Gene3D" id="1.10.10.10">
    <property type="entry name" value="Winged helix-like DNA-binding domain superfamily/Winged helix DNA-binding domain"/>
    <property type="match status" value="1"/>
</dbReference>
<reference evidence="4" key="1">
    <citation type="submission" date="2017-04" db="EMBL/GenBank/DDBJ databases">
        <authorList>
            <person name="Varghese N."/>
            <person name="Submissions S."/>
        </authorList>
    </citation>
    <scope>NUCLEOTIDE SEQUENCE [LARGE SCALE GENOMIC DNA]</scope>
    <source>
        <strain evidence="4">K3S</strain>
    </source>
</reference>
<dbReference type="InterPro" id="IPR009061">
    <property type="entry name" value="DNA-bd_dom_put_sf"/>
</dbReference>
<dbReference type="GO" id="GO:0003677">
    <property type="term" value="F:DNA binding"/>
    <property type="evidence" value="ECO:0007669"/>
    <property type="project" value="InterPro"/>
</dbReference>
<dbReference type="Pfam" id="PF02316">
    <property type="entry name" value="HTH_Tnp_Mu_1"/>
    <property type="match status" value="1"/>
</dbReference>
<keyword evidence="4" id="KW-1185">Reference proteome</keyword>
<dbReference type="InterPro" id="IPR003314">
    <property type="entry name" value="Mu-type_HTH"/>
</dbReference>
<dbReference type="InterPro" id="IPR015126">
    <property type="entry name" value="Mu_I-gamma"/>
</dbReference>
<evidence type="ECO:0000313" key="4">
    <source>
        <dbReference type="Proteomes" id="UP000192906"/>
    </source>
</evidence>
<gene>
    <name evidence="3" type="ORF">SAMN06295933_3603</name>
</gene>
<dbReference type="PROSITE" id="PS51702">
    <property type="entry name" value="HTH_MU"/>
    <property type="match status" value="1"/>
</dbReference>
<dbReference type="Gene3D" id="1.10.10.60">
    <property type="entry name" value="Homeodomain-like"/>
    <property type="match status" value="1"/>
</dbReference>
<evidence type="ECO:0000313" key="3">
    <source>
        <dbReference type="EMBL" id="SMF44483.1"/>
    </source>
</evidence>
<dbReference type="SUPFAM" id="SSF50610">
    <property type="entry name" value="mu transposase, C-terminal domain"/>
    <property type="match status" value="1"/>
</dbReference>
<evidence type="ECO:0000259" key="1">
    <source>
        <dbReference type="PROSITE" id="PS50994"/>
    </source>
</evidence>
<dbReference type="GO" id="GO:0015074">
    <property type="term" value="P:DNA integration"/>
    <property type="evidence" value="ECO:0007669"/>
    <property type="project" value="InterPro"/>
</dbReference>
<dbReference type="InterPro" id="IPR009004">
    <property type="entry name" value="Transposase_Mu_C"/>
</dbReference>
<dbReference type="SUPFAM" id="SSF46955">
    <property type="entry name" value="Putative DNA-binding domain"/>
    <property type="match status" value="1"/>
</dbReference>
<accession>A0A1X7F2V4</accession>
<organism evidence="3 4">
    <name type="scientific">Desulfovibrio gilichinskyi</name>
    <dbReference type="NCBI Taxonomy" id="1519643"/>
    <lineage>
        <taxon>Bacteria</taxon>
        <taxon>Pseudomonadati</taxon>
        <taxon>Thermodesulfobacteriota</taxon>
        <taxon>Desulfovibrionia</taxon>
        <taxon>Desulfovibrionales</taxon>
        <taxon>Desulfovibrionaceae</taxon>
        <taxon>Desulfovibrio</taxon>
    </lineage>
</organism>
<dbReference type="STRING" id="1519643.SAMN06295933_3603"/>
<dbReference type="RefSeq" id="WP_085104787.1">
    <property type="nucleotide sequence ID" value="NZ_FWZU01000009.1"/>
</dbReference>
<dbReference type="InterPro" id="IPR036397">
    <property type="entry name" value="RNaseH_sf"/>
</dbReference>
<dbReference type="Proteomes" id="UP000192906">
    <property type="component" value="Unassembled WGS sequence"/>
</dbReference>
<dbReference type="InterPro" id="IPR012337">
    <property type="entry name" value="RNaseH-like_sf"/>
</dbReference>